<dbReference type="SUPFAM" id="SSF56801">
    <property type="entry name" value="Acetyl-CoA synthetase-like"/>
    <property type="match status" value="1"/>
</dbReference>
<organism evidence="4 5">
    <name type="scientific">Pilimelia anulata</name>
    <dbReference type="NCBI Taxonomy" id="53371"/>
    <lineage>
        <taxon>Bacteria</taxon>
        <taxon>Bacillati</taxon>
        <taxon>Actinomycetota</taxon>
        <taxon>Actinomycetes</taxon>
        <taxon>Micromonosporales</taxon>
        <taxon>Micromonosporaceae</taxon>
        <taxon>Pilimelia</taxon>
    </lineage>
</organism>
<protein>
    <submittedName>
        <fullName evidence="4">2,3-dihydroxybenzoate-AMP ligase</fullName>
    </submittedName>
</protein>
<feature type="region of interest" description="Disordered" evidence="1">
    <location>
        <begin position="168"/>
        <end position="201"/>
    </location>
</feature>
<dbReference type="PANTHER" id="PTHR43767">
    <property type="entry name" value="LONG-CHAIN-FATTY-ACID--COA LIGASE"/>
    <property type="match status" value="1"/>
</dbReference>
<sequence>MAALAGFTGWPPEFADRYRAAGYWRDELLGDLAAAGAARWPDRTALVDGDRRWTYAELAAGAAAVAAGLRRLGLGDGDRLLVHLPNVAEFVLLLLGAARVGAVPVCALPAHRETELTHLARLAGARAYVAADVAGGYDHRPLARRLRASVPGLDTVIVVGDPAEFTPFTALSTPDPAPPAEPAAPPDATPAAPPGPRPGDVAVLLLSGGTTGLPKLIGRTHHDYAYNWRASADVCALTADDRYLVALPAAHNFALACPGLLGTLAVGGRVVLCPDADPATVFPLVERERVTVTALVPPLALVWLEAAADGGADLSSLRLLQVGGARLSAGVAARVAPELGCALQQVYGMAEGLLNFTRPDDPPALVHDTQGRPLSPADEIRIVDRAGAEVPDGELGELHTRGPYTLRAYYPDGPATAGAFTEDGFYRSGDLVRRLPSGHLRVEGRRTNVVNRGGDKVPVEEVEDLLLRHPDIADVAVVGVPDPVLGERTFAFVVPRQRGAAGPDRRDLAAHLTALGLAAFKIPDRLRVVPDLPRTGVGKVDRRALAARARDRR</sequence>
<feature type="domain" description="AMP-binding enzyme C-terminal" evidence="3">
    <location>
        <begin position="461"/>
        <end position="539"/>
    </location>
</feature>
<feature type="compositionally biased region" description="Pro residues" evidence="1">
    <location>
        <begin position="175"/>
        <end position="197"/>
    </location>
</feature>
<dbReference type="Gene3D" id="2.30.38.10">
    <property type="entry name" value="Luciferase, Domain 3"/>
    <property type="match status" value="1"/>
</dbReference>
<proteinExistence type="predicted"/>
<accession>A0A8J3F7B5</accession>
<dbReference type="RefSeq" id="WP_189168013.1">
    <property type="nucleotide sequence ID" value="NZ_BMQB01000001.1"/>
</dbReference>
<dbReference type="InterPro" id="IPR000873">
    <property type="entry name" value="AMP-dep_synth/lig_dom"/>
</dbReference>
<evidence type="ECO:0000313" key="5">
    <source>
        <dbReference type="Proteomes" id="UP000649739"/>
    </source>
</evidence>
<dbReference type="Gene3D" id="3.30.300.30">
    <property type="match status" value="1"/>
</dbReference>
<keyword evidence="5" id="KW-1185">Reference proteome</keyword>
<comment type="caution">
    <text evidence="4">The sequence shown here is derived from an EMBL/GenBank/DDBJ whole genome shotgun (WGS) entry which is preliminary data.</text>
</comment>
<reference evidence="4" key="1">
    <citation type="journal article" date="2014" name="Int. J. Syst. Evol. Microbiol.">
        <title>Complete genome sequence of Corynebacterium casei LMG S-19264T (=DSM 44701T), isolated from a smear-ripened cheese.</title>
        <authorList>
            <consortium name="US DOE Joint Genome Institute (JGI-PGF)"/>
            <person name="Walter F."/>
            <person name="Albersmeier A."/>
            <person name="Kalinowski J."/>
            <person name="Ruckert C."/>
        </authorList>
    </citation>
    <scope>NUCLEOTIDE SEQUENCE</scope>
    <source>
        <strain evidence="4">JCM 3090</strain>
    </source>
</reference>
<dbReference type="Proteomes" id="UP000649739">
    <property type="component" value="Unassembled WGS sequence"/>
</dbReference>
<dbReference type="Pfam" id="PF00501">
    <property type="entry name" value="AMP-binding"/>
    <property type="match status" value="1"/>
</dbReference>
<reference evidence="4" key="2">
    <citation type="submission" date="2020-09" db="EMBL/GenBank/DDBJ databases">
        <authorList>
            <person name="Sun Q."/>
            <person name="Ohkuma M."/>
        </authorList>
    </citation>
    <scope>NUCLEOTIDE SEQUENCE</scope>
    <source>
        <strain evidence="4">JCM 3090</strain>
    </source>
</reference>
<dbReference type="AlphaFoldDB" id="A0A8J3F7B5"/>
<name>A0A8J3F7B5_9ACTN</name>
<evidence type="ECO:0000313" key="4">
    <source>
        <dbReference type="EMBL" id="GGJ74994.1"/>
    </source>
</evidence>
<dbReference type="InterPro" id="IPR045851">
    <property type="entry name" value="AMP-bd_C_sf"/>
</dbReference>
<evidence type="ECO:0000259" key="2">
    <source>
        <dbReference type="Pfam" id="PF00501"/>
    </source>
</evidence>
<dbReference type="InterPro" id="IPR025110">
    <property type="entry name" value="AMP-bd_C"/>
</dbReference>
<dbReference type="Gene3D" id="3.40.50.980">
    <property type="match status" value="2"/>
</dbReference>
<dbReference type="GO" id="GO:0016878">
    <property type="term" value="F:acid-thiol ligase activity"/>
    <property type="evidence" value="ECO:0007669"/>
    <property type="project" value="UniProtKB-ARBA"/>
</dbReference>
<dbReference type="PANTHER" id="PTHR43767:SF1">
    <property type="entry name" value="NONRIBOSOMAL PEPTIDE SYNTHASE PES1 (EUROFUNG)-RELATED"/>
    <property type="match status" value="1"/>
</dbReference>
<gene>
    <name evidence="4" type="primary">pchD</name>
    <name evidence="4" type="ORF">GCM10010123_01220</name>
</gene>
<dbReference type="EMBL" id="BMQB01000001">
    <property type="protein sequence ID" value="GGJ74994.1"/>
    <property type="molecule type" value="Genomic_DNA"/>
</dbReference>
<dbReference type="InterPro" id="IPR050237">
    <property type="entry name" value="ATP-dep_AMP-bd_enzyme"/>
</dbReference>
<evidence type="ECO:0000259" key="3">
    <source>
        <dbReference type="Pfam" id="PF13193"/>
    </source>
</evidence>
<feature type="domain" description="AMP-dependent synthetase/ligase" evidence="2">
    <location>
        <begin position="37"/>
        <end position="410"/>
    </location>
</feature>
<dbReference type="InterPro" id="IPR020845">
    <property type="entry name" value="AMP-binding_CS"/>
</dbReference>
<evidence type="ECO:0000256" key="1">
    <source>
        <dbReference type="SAM" id="MobiDB-lite"/>
    </source>
</evidence>
<dbReference type="PROSITE" id="PS00455">
    <property type="entry name" value="AMP_BINDING"/>
    <property type="match status" value="1"/>
</dbReference>
<dbReference type="Pfam" id="PF13193">
    <property type="entry name" value="AMP-binding_C"/>
    <property type="match status" value="1"/>
</dbReference>
<keyword evidence="4" id="KW-0436">Ligase</keyword>